<evidence type="ECO:0000256" key="6">
    <source>
        <dbReference type="PROSITE-ProRule" id="PRU00169"/>
    </source>
</evidence>
<evidence type="ECO:0000259" key="9">
    <source>
        <dbReference type="PROSITE" id="PS51755"/>
    </source>
</evidence>
<comment type="caution">
    <text evidence="10">The sequence shown here is derived from an EMBL/GenBank/DDBJ whole genome shotgun (WGS) entry which is preliminary data.</text>
</comment>
<dbReference type="InterPro" id="IPR039420">
    <property type="entry name" value="WalR-like"/>
</dbReference>
<dbReference type="Gene3D" id="6.10.250.690">
    <property type="match status" value="1"/>
</dbReference>
<organism evidence="10 11">
    <name type="scientific">Tetragenococcus solitarius</name>
    <dbReference type="NCBI Taxonomy" id="71453"/>
    <lineage>
        <taxon>Bacteria</taxon>
        <taxon>Bacillati</taxon>
        <taxon>Bacillota</taxon>
        <taxon>Bacilli</taxon>
        <taxon>Lactobacillales</taxon>
        <taxon>Enterococcaceae</taxon>
        <taxon>Tetragenococcus</taxon>
    </lineage>
</organism>
<evidence type="ECO:0000256" key="5">
    <source>
        <dbReference type="ARBA" id="ARBA00023163"/>
    </source>
</evidence>
<dbReference type="InterPro" id="IPR016032">
    <property type="entry name" value="Sig_transdc_resp-reg_C-effctor"/>
</dbReference>
<dbReference type="Pfam" id="PF00486">
    <property type="entry name" value="Trans_reg_C"/>
    <property type="match status" value="1"/>
</dbReference>
<keyword evidence="4 7" id="KW-0238">DNA-binding</keyword>
<evidence type="ECO:0000256" key="4">
    <source>
        <dbReference type="ARBA" id="ARBA00023125"/>
    </source>
</evidence>
<dbReference type="Proteomes" id="UP001501577">
    <property type="component" value="Unassembled WGS sequence"/>
</dbReference>
<evidence type="ECO:0000256" key="1">
    <source>
        <dbReference type="ARBA" id="ARBA00022553"/>
    </source>
</evidence>
<dbReference type="Gene3D" id="1.10.10.10">
    <property type="entry name" value="Winged helix-like DNA-binding domain superfamily/Winged helix DNA-binding domain"/>
    <property type="match status" value="1"/>
</dbReference>
<evidence type="ECO:0000256" key="7">
    <source>
        <dbReference type="PROSITE-ProRule" id="PRU01091"/>
    </source>
</evidence>
<dbReference type="PROSITE" id="PS50110">
    <property type="entry name" value="RESPONSE_REGULATORY"/>
    <property type="match status" value="1"/>
</dbReference>
<evidence type="ECO:0000256" key="2">
    <source>
        <dbReference type="ARBA" id="ARBA00023012"/>
    </source>
</evidence>
<dbReference type="SMART" id="SM00862">
    <property type="entry name" value="Trans_reg_C"/>
    <property type="match status" value="1"/>
</dbReference>
<keyword evidence="3" id="KW-0805">Transcription regulation</keyword>
<dbReference type="InterPro" id="IPR011006">
    <property type="entry name" value="CheY-like_superfamily"/>
</dbReference>
<dbReference type="CDD" id="cd00383">
    <property type="entry name" value="trans_reg_C"/>
    <property type="match status" value="1"/>
</dbReference>
<dbReference type="InterPro" id="IPR036388">
    <property type="entry name" value="WH-like_DNA-bd_sf"/>
</dbReference>
<dbReference type="CDD" id="cd17574">
    <property type="entry name" value="REC_OmpR"/>
    <property type="match status" value="1"/>
</dbReference>
<proteinExistence type="predicted"/>
<dbReference type="EMBL" id="BAAAXQ010000044">
    <property type="protein sequence ID" value="GAA3018720.1"/>
    <property type="molecule type" value="Genomic_DNA"/>
</dbReference>
<keyword evidence="5" id="KW-0804">Transcription</keyword>
<feature type="modified residue" description="4-aspartylphosphate" evidence="6">
    <location>
        <position position="59"/>
    </location>
</feature>
<dbReference type="InterPro" id="IPR001789">
    <property type="entry name" value="Sig_transdc_resp-reg_receiver"/>
</dbReference>
<gene>
    <name evidence="10" type="ORF">GCM10019998_13990</name>
</gene>
<feature type="domain" description="OmpR/PhoB-type" evidence="9">
    <location>
        <begin position="133"/>
        <end position="231"/>
    </location>
</feature>
<feature type="DNA-binding region" description="OmpR/PhoB-type" evidence="7">
    <location>
        <begin position="133"/>
        <end position="231"/>
    </location>
</feature>
<dbReference type="Pfam" id="PF00072">
    <property type="entry name" value="Response_reg"/>
    <property type="match status" value="1"/>
</dbReference>
<dbReference type="InterPro" id="IPR001867">
    <property type="entry name" value="OmpR/PhoB-type_DNA-bd"/>
</dbReference>
<keyword evidence="1 6" id="KW-0597">Phosphoprotein</keyword>
<dbReference type="PANTHER" id="PTHR48111">
    <property type="entry name" value="REGULATOR OF RPOS"/>
    <property type="match status" value="1"/>
</dbReference>
<dbReference type="PROSITE" id="PS51755">
    <property type="entry name" value="OMPR_PHOB"/>
    <property type="match status" value="1"/>
</dbReference>
<evidence type="ECO:0000259" key="8">
    <source>
        <dbReference type="PROSITE" id="PS50110"/>
    </source>
</evidence>
<evidence type="ECO:0000256" key="3">
    <source>
        <dbReference type="ARBA" id="ARBA00023015"/>
    </source>
</evidence>
<keyword evidence="11" id="KW-1185">Reference proteome</keyword>
<accession>A0ABN3YBT3</accession>
<name>A0ABN3YBT3_9ENTE</name>
<reference evidence="10 11" key="1">
    <citation type="journal article" date="2019" name="Int. J. Syst. Evol. Microbiol.">
        <title>The Global Catalogue of Microorganisms (GCM) 10K type strain sequencing project: providing services to taxonomists for standard genome sequencing and annotation.</title>
        <authorList>
            <consortium name="The Broad Institute Genomics Platform"/>
            <consortium name="The Broad Institute Genome Sequencing Center for Infectious Disease"/>
            <person name="Wu L."/>
            <person name="Ma J."/>
        </authorList>
    </citation>
    <scope>NUCLEOTIDE SEQUENCE [LARGE SCALE GENOMIC DNA]</scope>
    <source>
        <strain evidence="10 11">JCM 8736</strain>
    </source>
</reference>
<protein>
    <submittedName>
        <fullName evidence="10">Response regulator transcription factor</fullName>
    </submittedName>
</protein>
<evidence type="ECO:0000313" key="11">
    <source>
        <dbReference type="Proteomes" id="UP001501577"/>
    </source>
</evidence>
<dbReference type="Gene3D" id="3.40.50.2300">
    <property type="match status" value="1"/>
</dbReference>
<dbReference type="PANTHER" id="PTHR48111:SF22">
    <property type="entry name" value="REGULATOR OF RPOS"/>
    <property type="match status" value="1"/>
</dbReference>
<evidence type="ECO:0000313" key="10">
    <source>
        <dbReference type="EMBL" id="GAA3018720.1"/>
    </source>
</evidence>
<dbReference type="SUPFAM" id="SSF46894">
    <property type="entry name" value="C-terminal effector domain of the bipartite response regulators"/>
    <property type="match status" value="1"/>
</dbReference>
<dbReference type="SMART" id="SM00448">
    <property type="entry name" value="REC"/>
    <property type="match status" value="1"/>
</dbReference>
<dbReference type="SUPFAM" id="SSF52172">
    <property type="entry name" value="CheY-like"/>
    <property type="match status" value="1"/>
</dbReference>
<keyword evidence="2" id="KW-0902">Two-component regulatory system</keyword>
<sequence>MGKMEPLNLLLVEDEESLASFIQSELQFEGYKTSWEADGESALETFLQKKDQFDLILLDWMLPGLDGITVARRIRKVSKIPIIMMTARTQTTDIVTGLDTGLDDYITKPFEIEELFARIRVIERRLQEQNEKSNLLRYKGITMDVAKHQVQVKDELIELTPKEFGILYQLMKEPEVVKKRDDLLNEVWGYDYFGQTNVVDVYIRTLRNKLKEVDADSFVQTVRGVGYVLRDPYEN</sequence>
<feature type="domain" description="Response regulatory" evidence="8">
    <location>
        <begin position="8"/>
        <end position="123"/>
    </location>
</feature>